<keyword evidence="1" id="KW-0812">Transmembrane</keyword>
<gene>
    <name evidence="2" type="ORF">CRI93_13845</name>
</gene>
<keyword evidence="1" id="KW-1133">Transmembrane helix</keyword>
<dbReference type="Proteomes" id="UP000221024">
    <property type="component" value="Unassembled WGS sequence"/>
</dbReference>
<protein>
    <recommendedName>
        <fullName evidence="4">Zinc resistance-associated protein</fullName>
    </recommendedName>
</protein>
<proteinExistence type="predicted"/>
<comment type="caution">
    <text evidence="2">The sequence shown here is derived from an EMBL/GenBank/DDBJ whole genome shotgun (WGS) entry which is preliminary data.</text>
</comment>
<dbReference type="RefSeq" id="WP_098063238.1">
    <property type="nucleotide sequence ID" value="NZ_PDEP01000016.1"/>
</dbReference>
<dbReference type="AlphaFoldDB" id="A0A2H3NIR0"/>
<evidence type="ECO:0000313" key="2">
    <source>
        <dbReference type="EMBL" id="PEN05096.1"/>
    </source>
</evidence>
<keyword evidence="3" id="KW-1185">Reference proteome</keyword>
<dbReference type="EMBL" id="PDEP01000016">
    <property type="protein sequence ID" value="PEN05096.1"/>
    <property type="molecule type" value="Genomic_DNA"/>
</dbReference>
<evidence type="ECO:0000313" key="3">
    <source>
        <dbReference type="Proteomes" id="UP000221024"/>
    </source>
</evidence>
<keyword evidence="1" id="KW-0472">Membrane</keyword>
<sequence>MSSLFSGLRSLWKPALLLLGTFVLGGLVGGLLVGAVVKNRVETIRSLRTADGFTEHMLNAIEPTSAQRDTLRPLLREAGSDIEQMTRQTRTQMRARVDTLWQDMRPHLTPEQRRELRRMRQRFQNRRSGLSSDGPVRREHFGFMYSSQNDEMQAPNASSNP</sequence>
<reference evidence="2 3" key="1">
    <citation type="submission" date="2017-10" db="EMBL/GenBank/DDBJ databases">
        <title>Draft genome of Longimonas halophila.</title>
        <authorList>
            <person name="Goh K.M."/>
            <person name="Shamsir M.S."/>
            <person name="Lim S.W."/>
        </authorList>
    </citation>
    <scope>NUCLEOTIDE SEQUENCE [LARGE SCALE GENOMIC DNA]</scope>
    <source>
        <strain evidence="2 3">KCTC 42399</strain>
    </source>
</reference>
<evidence type="ECO:0000256" key="1">
    <source>
        <dbReference type="SAM" id="Phobius"/>
    </source>
</evidence>
<accession>A0A2H3NIR0</accession>
<name>A0A2H3NIR0_9BACT</name>
<organism evidence="2 3">
    <name type="scientific">Longimonas halophila</name>
    <dbReference type="NCBI Taxonomy" id="1469170"/>
    <lineage>
        <taxon>Bacteria</taxon>
        <taxon>Pseudomonadati</taxon>
        <taxon>Rhodothermota</taxon>
        <taxon>Rhodothermia</taxon>
        <taxon>Rhodothermales</taxon>
        <taxon>Salisaetaceae</taxon>
        <taxon>Longimonas</taxon>
    </lineage>
</organism>
<evidence type="ECO:0008006" key="4">
    <source>
        <dbReference type="Google" id="ProtNLM"/>
    </source>
</evidence>
<feature type="transmembrane region" description="Helical" evidence="1">
    <location>
        <begin position="15"/>
        <end position="37"/>
    </location>
</feature>